<dbReference type="RefSeq" id="XP_026281686.1">
    <property type="nucleotide sequence ID" value="XM_026425901.2"/>
</dbReference>
<evidence type="ECO:0000256" key="5">
    <source>
        <dbReference type="RuleBase" id="RU000363"/>
    </source>
</evidence>
<dbReference type="FunFam" id="3.40.50.720:FF:000214">
    <property type="entry name" value="L-xylulose reductase"/>
    <property type="match status" value="1"/>
</dbReference>
<proteinExistence type="inferred from homology"/>
<sequence>MAMSFDFSGKRIVVTGAGQGIGRALATALVASGAEVVAVSRTRSYLDSLSAELSSPKLQTLTVDLGDWDATEAALGNIGAVDGLVNNAAVAIIENFLDMTKDGLEKSLNVNLTAVLHVSQIIARGMVQRGKGGSIVNVSSQASMAALQGHTAYGASKAGVDNASRVMALELGKHGIRVNCVNPTVVLTDMGKLWLDPARGGPMLAKIPLNKFAEVKEVVDTILFLLSDNAGMVNAVTLPVDGGFLST</sequence>
<dbReference type="GO" id="GO:0006006">
    <property type="term" value="P:glucose metabolic process"/>
    <property type="evidence" value="ECO:0007669"/>
    <property type="project" value="TreeGrafter"/>
</dbReference>
<gene>
    <name evidence="7" type="primary">LOC113208747</name>
</gene>
<evidence type="ECO:0000256" key="2">
    <source>
        <dbReference type="ARBA" id="ARBA00011881"/>
    </source>
</evidence>
<evidence type="ECO:0000313" key="6">
    <source>
        <dbReference type="Proteomes" id="UP000504606"/>
    </source>
</evidence>
<dbReference type="OrthoDB" id="1888931at2759"/>
<keyword evidence="4" id="KW-0560">Oxidoreductase</keyword>
<dbReference type="PANTHER" id="PTHR44252:SF3">
    <property type="entry name" value="D-ERYTHRULOSE REDUCTASE-RELATED"/>
    <property type="match status" value="1"/>
</dbReference>
<dbReference type="GO" id="GO:0050038">
    <property type="term" value="F:L-xylulose reductase (NADPH) activity"/>
    <property type="evidence" value="ECO:0007669"/>
    <property type="project" value="TreeGrafter"/>
</dbReference>
<dbReference type="GO" id="GO:0005997">
    <property type="term" value="P:xylulose metabolic process"/>
    <property type="evidence" value="ECO:0007669"/>
    <property type="project" value="TreeGrafter"/>
</dbReference>
<keyword evidence="6" id="KW-1185">Reference proteome</keyword>
<dbReference type="InterPro" id="IPR036291">
    <property type="entry name" value="NAD(P)-bd_dom_sf"/>
</dbReference>
<name>A0A6J1ST51_FRAOC</name>
<evidence type="ECO:0000256" key="3">
    <source>
        <dbReference type="ARBA" id="ARBA00022857"/>
    </source>
</evidence>
<comment type="subunit">
    <text evidence="2">Homotetramer.</text>
</comment>
<dbReference type="GeneID" id="113208747"/>
<comment type="similarity">
    <text evidence="1 5">Belongs to the short-chain dehydrogenases/reductases (SDR) family.</text>
</comment>
<reference evidence="7" key="1">
    <citation type="submission" date="2025-08" db="UniProtKB">
        <authorList>
            <consortium name="RefSeq"/>
        </authorList>
    </citation>
    <scope>IDENTIFICATION</scope>
    <source>
        <tissue evidence="7">Whole organism</tissue>
    </source>
</reference>
<dbReference type="PANTHER" id="PTHR44252">
    <property type="entry name" value="D-ERYTHRULOSE REDUCTASE"/>
    <property type="match status" value="1"/>
</dbReference>
<dbReference type="Gene3D" id="3.40.50.720">
    <property type="entry name" value="NAD(P)-binding Rossmann-like Domain"/>
    <property type="match status" value="1"/>
</dbReference>
<dbReference type="SUPFAM" id="SSF51735">
    <property type="entry name" value="NAD(P)-binding Rossmann-fold domains"/>
    <property type="match status" value="1"/>
</dbReference>
<accession>A0A6J1ST51</accession>
<protein>
    <submittedName>
        <fullName evidence="7">L-xylulose reductase</fullName>
    </submittedName>
</protein>
<dbReference type="GO" id="GO:0004090">
    <property type="term" value="F:carbonyl reductase (NADPH) activity"/>
    <property type="evidence" value="ECO:0007669"/>
    <property type="project" value="TreeGrafter"/>
</dbReference>
<dbReference type="Pfam" id="PF00106">
    <property type="entry name" value="adh_short"/>
    <property type="match status" value="1"/>
</dbReference>
<dbReference type="Proteomes" id="UP000504606">
    <property type="component" value="Unplaced"/>
</dbReference>
<dbReference type="AlphaFoldDB" id="A0A6J1ST51"/>
<organism evidence="6 7">
    <name type="scientific">Frankliniella occidentalis</name>
    <name type="common">Western flower thrips</name>
    <name type="synonym">Euthrips occidentalis</name>
    <dbReference type="NCBI Taxonomy" id="133901"/>
    <lineage>
        <taxon>Eukaryota</taxon>
        <taxon>Metazoa</taxon>
        <taxon>Ecdysozoa</taxon>
        <taxon>Arthropoda</taxon>
        <taxon>Hexapoda</taxon>
        <taxon>Insecta</taxon>
        <taxon>Pterygota</taxon>
        <taxon>Neoptera</taxon>
        <taxon>Paraneoptera</taxon>
        <taxon>Thysanoptera</taxon>
        <taxon>Terebrantia</taxon>
        <taxon>Thripoidea</taxon>
        <taxon>Thripidae</taxon>
        <taxon>Frankliniella</taxon>
    </lineage>
</organism>
<evidence type="ECO:0000256" key="4">
    <source>
        <dbReference type="ARBA" id="ARBA00023002"/>
    </source>
</evidence>
<dbReference type="KEGG" id="foc:113208747"/>
<dbReference type="InterPro" id="IPR051737">
    <property type="entry name" value="L-xylulose/Carbonyl_redctase"/>
</dbReference>
<evidence type="ECO:0000256" key="1">
    <source>
        <dbReference type="ARBA" id="ARBA00006484"/>
    </source>
</evidence>
<keyword evidence="3" id="KW-0521">NADP</keyword>
<dbReference type="PRINTS" id="PR00080">
    <property type="entry name" value="SDRFAMILY"/>
</dbReference>
<dbReference type="PRINTS" id="PR00081">
    <property type="entry name" value="GDHRDH"/>
</dbReference>
<evidence type="ECO:0000313" key="7">
    <source>
        <dbReference type="RefSeq" id="XP_026281686.1"/>
    </source>
</evidence>
<dbReference type="InterPro" id="IPR002347">
    <property type="entry name" value="SDR_fam"/>
</dbReference>